<name>A0AAD7I6Y8_9AGAR</name>
<feature type="compositionally biased region" description="Basic and acidic residues" evidence="1">
    <location>
        <begin position="20"/>
        <end position="30"/>
    </location>
</feature>
<dbReference type="Proteomes" id="UP001215598">
    <property type="component" value="Unassembled WGS sequence"/>
</dbReference>
<proteinExistence type="predicted"/>
<comment type="caution">
    <text evidence="2">The sequence shown here is derived from an EMBL/GenBank/DDBJ whole genome shotgun (WGS) entry which is preliminary data.</text>
</comment>
<feature type="compositionally biased region" description="Low complexity" evidence="1">
    <location>
        <begin position="31"/>
        <end position="57"/>
    </location>
</feature>
<dbReference type="EMBL" id="JARKIB010000121">
    <property type="protein sequence ID" value="KAJ7736495.1"/>
    <property type="molecule type" value="Genomic_DNA"/>
</dbReference>
<accession>A0AAD7I6Y8</accession>
<evidence type="ECO:0000313" key="2">
    <source>
        <dbReference type="EMBL" id="KAJ7736495.1"/>
    </source>
</evidence>
<organism evidence="2 3">
    <name type="scientific">Mycena metata</name>
    <dbReference type="NCBI Taxonomy" id="1033252"/>
    <lineage>
        <taxon>Eukaryota</taxon>
        <taxon>Fungi</taxon>
        <taxon>Dikarya</taxon>
        <taxon>Basidiomycota</taxon>
        <taxon>Agaricomycotina</taxon>
        <taxon>Agaricomycetes</taxon>
        <taxon>Agaricomycetidae</taxon>
        <taxon>Agaricales</taxon>
        <taxon>Marasmiineae</taxon>
        <taxon>Mycenaceae</taxon>
        <taxon>Mycena</taxon>
    </lineage>
</organism>
<reference evidence="2" key="1">
    <citation type="submission" date="2023-03" db="EMBL/GenBank/DDBJ databases">
        <title>Massive genome expansion in bonnet fungi (Mycena s.s.) driven by repeated elements and novel gene families across ecological guilds.</title>
        <authorList>
            <consortium name="Lawrence Berkeley National Laboratory"/>
            <person name="Harder C.B."/>
            <person name="Miyauchi S."/>
            <person name="Viragh M."/>
            <person name="Kuo A."/>
            <person name="Thoen E."/>
            <person name="Andreopoulos B."/>
            <person name="Lu D."/>
            <person name="Skrede I."/>
            <person name="Drula E."/>
            <person name="Henrissat B."/>
            <person name="Morin E."/>
            <person name="Kohler A."/>
            <person name="Barry K."/>
            <person name="LaButti K."/>
            <person name="Morin E."/>
            <person name="Salamov A."/>
            <person name="Lipzen A."/>
            <person name="Mereny Z."/>
            <person name="Hegedus B."/>
            <person name="Baldrian P."/>
            <person name="Stursova M."/>
            <person name="Weitz H."/>
            <person name="Taylor A."/>
            <person name="Grigoriev I.V."/>
            <person name="Nagy L.G."/>
            <person name="Martin F."/>
            <person name="Kauserud H."/>
        </authorList>
    </citation>
    <scope>NUCLEOTIDE SEQUENCE</scope>
    <source>
        <strain evidence="2">CBHHK182m</strain>
    </source>
</reference>
<gene>
    <name evidence="2" type="ORF">B0H16DRAFT_1764153</name>
</gene>
<sequence>MRDFKKTTCAAYKTFELPRETAARGRREQRAAAARAAAAPAAAPDPAVSVAPAAAAATPPPPAKSTSRKEKTLNLNTYKFHAMGDYPSTIPLFGPTDIYSSHTRSWGFDTSQPLIRGKNAMYQ</sequence>
<keyword evidence="3" id="KW-1185">Reference proteome</keyword>
<evidence type="ECO:0000313" key="3">
    <source>
        <dbReference type="Proteomes" id="UP001215598"/>
    </source>
</evidence>
<feature type="region of interest" description="Disordered" evidence="1">
    <location>
        <begin position="20"/>
        <end position="70"/>
    </location>
</feature>
<protein>
    <submittedName>
        <fullName evidence="2">Uncharacterized protein</fullName>
    </submittedName>
</protein>
<dbReference type="AlphaFoldDB" id="A0AAD7I6Y8"/>
<evidence type="ECO:0000256" key="1">
    <source>
        <dbReference type="SAM" id="MobiDB-lite"/>
    </source>
</evidence>